<dbReference type="Proteomes" id="UP000087171">
    <property type="component" value="Chromosome Ca2"/>
</dbReference>
<protein>
    <submittedName>
        <fullName evidence="2">Uncharacterized protein LOC105851674</fullName>
    </submittedName>
</protein>
<accession>A0A1S3DZN3</accession>
<dbReference type="RefSeq" id="XP_012568653.1">
    <property type="nucleotide sequence ID" value="XM_012713199.1"/>
</dbReference>
<dbReference type="PANTHER" id="PTHR34222:SF99">
    <property type="entry name" value="PROTEIN, PUTATIVE-RELATED"/>
    <property type="match status" value="1"/>
</dbReference>
<reference evidence="2" key="2">
    <citation type="submission" date="2025-08" db="UniProtKB">
        <authorList>
            <consortium name="RefSeq"/>
        </authorList>
    </citation>
    <scope>IDENTIFICATION</scope>
    <source>
        <tissue evidence="2">Etiolated seedlings</tissue>
    </source>
</reference>
<name>A0A1S3DZN3_CICAR</name>
<reference evidence="1" key="1">
    <citation type="journal article" date="2013" name="Nat. Biotechnol.">
        <title>Draft genome sequence of chickpea (Cicer arietinum) provides a resource for trait improvement.</title>
        <authorList>
            <person name="Varshney R.K."/>
            <person name="Song C."/>
            <person name="Saxena R.K."/>
            <person name="Azam S."/>
            <person name="Yu S."/>
            <person name="Sharpe A.G."/>
            <person name="Cannon S."/>
            <person name="Baek J."/>
            <person name="Rosen B.D."/>
            <person name="Tar'an B."/>
            <person name="Millan T."/>
            <person name="Zhang X."/>
            <person name="Ramsay L.D."/>
            <person name="Iwata A."/>
            <person name="Wang Y."/>
            <person name="Nelson W."/>
            <person name="Farmer A.D."/>
            <person name="Gaur P.M."/>
            <person name="Soderlund C."/>
            <person name="Penmetsa R.V."/>
            <person name="Xu C."/>
            <person name="Bharti A.K."/>
            <person name="He W."/>
            <person name="Winter P."/>
            <person name="Zhao S."/>
            <person name="Hane J.K."/>
            <person name="Carrasquilla-Garcia N."/>
            <person name="Condie J.A."/>
            <person name="Upadhyaya H.D."/>
            <person name="Luo M.C."/>
            <person name="Thudi M."/>
            <person name="Gowda C.L."/>
            <person name="Singh N.P."/>
            <person name="Lichtenzveig J."/>
            <person name="Gali K.K."/>
            <person name="Rubio J."/>
            <person name="Nadarajan N."/>
            <person name="Dolezel J."/>
            <person name="Bansal K.C."/>
            <person name="Xu X."/>
            <person name="Edwards D."/>
            <person name="Zhang G."/>
            <person name="Kahl G."/>
            <person name="Gil J."/>
            <person name="Singh K.B."/>
            <person name="Datta S.K."/>
            <person name="Jackson S.A."/>
            <person name="Wang J."/>
            <person name="Cook D.R."/>
        </authorList>
    </citation>
    <scope>NUCLEOTIDE SEQUENCE [LARGE SCALE GENOMIC DNA]</scope>
    <source>
        <strain evidence="1">cv. CDC Frontier</strain>
    </source>
</reference>
<keyword evidence="1" id="KW-1185">Reference proteome</keyword>
<evidence type="ECO:0000313" key="1">
    <source>
        <dbReference type="Proteomes" id="UP000087171"/>
    </source>
</evidence>
<sequence>MQQHGHLLDNKTLSPHISQSTICIDSTSEFWADLRDRFTQGNHFRFSDLLRDLHSIKQGEHSLSSYFTYLKILWDELEDLRPTPPCACPIPCSCKLSTTVRDFKHQEYVSCFLKGLNENYNNVRTQILFMDPLPLFRKVYSLVVQQDLIPNSTHTPLDTFVAFNINTPNNSNQGRGQSYHGRGRGQLRLSMFCTHCHKNNHTVDTCYFKHGFPPGYCKNQFANLSSTNDSKNSFLSQPPQLSDSNNRLNKEDYQILINLLHHSKSDAATSFGTKNFVPNQSNHIVSRHVYFTSNLYLQNVLFIHQFNFNLISISKLTNDLNNSGFAYPEDDWACGAS</sequence>
<dbReference type="OrthoDB" id="1408296at2759"/>
<gene>
    <name evidence="2" type="primary">LOC105851674</name>
</gene>
<dbReference type="PANTHER" id="PTHR34222">
    <property type="entry name" value="GAG_PRE-INTEGRS DOMAIN-CONTAINING PROTEIN"/>
    <property type="match status" value="1"/>
</dbReference>
<organism evidence="1 2">
    <name type="scientific">Cicer arietinum</name>
    <name type="common">Chickpea</name>
    <name type="synonym">Garbanzo</name>
    <dbReference type="NCBI Taxonomy" id="3827"/>
    <lineage>
        <taxon>Eukaryota</taxon>
        <taxon>Viridiplantae</taxon>
        <taxon>Streptophyta</taxon>
        <taxon>Embryophyta</taxon>
        <taxon>Tracheophyta</taxon>
        <taxon>Spermatophyta</taxon>
        <taxon>Magnoliopsida</taxon>
        <taxon>eudicotyledons</taxon>
        <taxon>Gunneridae</taxon>
        <taxon>Pentapetalae</taxon>
        <taxon>rosids</taxon>
        <taxon>fabids</taxon>
        <taxon>Fabales</taxon>
        <taxon>Fabaceae</taxon>
        <taxon>Papilionoideae</taxon>
        <taxon>50 kb inversion clade</taxon>
        <taxon>NPAAA clade</taxon>
        <taxon>Hologalegina</taxon>
        <taxon>IRL clade</taxon>
        <taxon>Cicereae</taxon>
        <taxon>Cicer</taxon>
    </lineage>
</organism>
<dbReference type="PaxDb" id="3827-XP_004509785.1"/>
<dbReference type="GeneID" id="105851674"/>
<evidence type="ECO:0000313" key="2">
    <source>
        <dbReference type="RefSeq" id="XP_012568653.1"/>
    </source>
</evidence>
<proteinExistence type="predicted"/>
<dbReference type="KEGG" id="cam:105851674"/>
<dbReference type="AlphaFoldDB" id="A0A1S3DZN3"/>